<evidence type="ECO:0000256" key="1">
    <source>
        <dbReference type="SAM" id="Coils"/>
    </source>
</evidence>
<dbReference type="AlphaFoldDB" id="A0AAJ7JB85"/>
<dbReference type="Proteomes" id="UP000694925">
    <property type="component" value="Unplaced"/>
</dbReference>
<dbReference type="KEGG" id="ccal:108630266"/>
<sequence>MDNSEVDLSSQSDSVLSTASNTKYCDEISPKEQFLLQILRRGMLETYEENTAFGKELMLLLSKLNLEPQTLPNDIKEGLQKIALILKHEKLSDIDDVTLSIISERKKIEEKKRIHEEKHLALLYDDLFRKYSGFSKKLDQLQEAASSLECFIQNSQEEQNDIYYNRATMSARLKEYQQTTEKLERDITNMQIDDLYPKEILNKYHSYLEMSGELAELNQWLSQYGNLPPNLLQAKALVEIKRKEYEALEKDFLKKTNLEQ</sequence>
<protein>
    <submittedName>
        <fullName evidence="3">Uncharacterized protein LOC108630266 isoform X1</fullName>
    </submittedName>
</protein>
<gene>
    <name evidence="3" type="primary">LOC108630266</name>
</gene>
<feature type="coiled-coil region" evidence="1">
    <location>
        <begin position="138"/>
        <end position="193"/>
    </location>
</feature>
<dbReference type="RefSeq" id="XP_017888937.1">
    <property type="nucleotide sequence ID" value="XM_018033448.2"/>
</dbReference>
<name>A0AAJ7JB85_9HYME</name>
<dbReference type="GeneID" id="108630266"/>
<reference evidence="3" key="1">
    <citation type="submission" date="2025-08" db="UniProtKB">
        <authorList>
            <consortium name="RefSeq"/>
        </authorList>
    </citation>
    <scope>IDENTIFICATION</scope>
    <source>
        <tissue evidence="3">Whole body</tissue>
    </source>
</reference>
<organism evidence="2 3">
    <name type="scientific">Ceratina calcarata</name>
    <dbReference type="NCBI Taxonomy" id="156304"/>
    <lineage>
        <taxon>Eukaryota</taxon>
        <taxon>Metazoa</taxon>
        <taxon>Ecdysozoa</taxon>
        <taxon>Arthropoda</taxon>
        <taxon>Hexapoda</taxon>
        <taxon>Insecta</taxon>
        <taxon>Pterygota</taxon>
        <taxon>Neoptera</taxon>
        <taxon>Endopterygota</taxon>
        <taxon>Hymenoptera</taxon>
        <taxon>Apocrita</taxon>
        <taxon>Aculeata</taxon>
        <taxon>Apoidea</taxon>
        <taxon>Anthophila</taxon>
        <taxon>Apidae</taxon>
        <taxon>Ceratina</taxon>
        <taxon>Zadontomerus</taxon>
    </lineage>
</organism>
<accession>A0AAJ7JB85</accession>
<keyword evidence="2" id="KW-1185">Reference proteome</keyword>
<keyword evidence="1" id="KW-0175">Coiled coil</keyword>
<proteinExistence type="predicted"/>
<evidence type="ECO:0000313" key="3">
    <source>
        <dbReference type="RefSeq" id="XP_017888937.1"/>
    </source>
</evidence>
<evidence type="ECO:0000313" key="2">
    <source>
        <dbReference type="Proteomes" id="UP000694925"/>
    </source>
</evidence>